<dbReference type="GO" id="GO:0022857">
    <property type="term" value="F:transmembrane transporter activity"/>
    <property type="evidence" value="ECO:0007669"/>
    <property type="project" value="InterPro"/>
</dbReference>
<sequence length="261" mass="29154">SGGGGNKGQSAGHVCGLAAGSWEWIGGNSASTIAEWYLICHRKFLAAIPTSLFFILVQLSLMIFVSTAIIGCAFHGRLTDVWLVRKKTLLLACILTSTTTFLTSLAPNIWVYSLLRFANGFAHFGNWICCLVLSTEVVGRKWQGQVGQYGFFFFTAGFLSLLFIAYHTRTYWRYLYRIISLPPLVYAFLLVPLVSESPRGLIVRGKNKEALEVLQKFTRWNGNEMPDNIVLIIPSQATTGASIAYIQMIYLIRHCLVKQLN</sequence>
<evidence type="ECO:0000256" key="2">
    <source>
        <dbReference type="ARBA" id="ARBA00022692"/>
    </source>
</evidence>
<accession>A0A7J9H9J4</accession>
<feature type="transmembrane region" description="Helical" evidence="5">
    <location>
        <begin position="149"/>
        <end position="168"/>
    </location>
</feature>
<evidence type="ECO:0000256" key="1">
    <source>
        <dbReference type="ARBA" id="ARBA00004141"/>
    </source>
</evidence>
<dbReference type="InterPro" id="IPR020846">
    <property type="entry name" value="MFS_dom"/>
</dbReference>
<comment type="subcellular location">
    <subcellularLocation>
        <location evidence="1">Membrane</location>
        <topology evidence="1">Multi-pass membrane protein</topology>
    </subcellularLocation>
</comment>
<dbReference type="GO" id="GO:0016020">
    <property type="term" value="C:membrane"/>
    <property type="evidence" value="ECO:0007669"/>
    <property type="project" value="UniProtKB-SubCell"/>
</dbReference>
<keyword evidence="4 5" id="KW-0472">Membrane</keyword>
<keyword evidence="3 5" id="KW-1133">Transmembrane helix</keyword>
<evidence type="ECO:0000256" key="5">
    <source>
        <dbReference type="SAM" id="Phobius"/>
    </source>
</evidence>
<dbReference type="EMBL" id="JABFAD010000008">
    <property type="protein sequence ID" value="MBA0806513.1"/>
    <property type="molecule type" value="Genomic_DNA"/>
</dbReference>
<protein>
    <recommendedName>
        <fullName evidence="6">Major facilitator superfamily (MFS) profile domain-containing protein</fullName>
    </recommendedName>
</protein>
<name>A0A7J9H9J4_9ROSI</name>
<gene>
    <name evidence="7" type="ORF">Gohar_005964</name>
</gene>
<feature type="domain" description="Major facilitator superfamily (MFS) profile" evidence="6">
    <location>
        <begin position="1"/>
        <end position="261"/>
    </location>
</feature>
<proteinExistence type="predicted"/>
<comment type="caution">
    <text evidence="7">The sequence shown here is derived from an EMBL/GenBank/DDBJ whole genome shotgun (WGS) entry which is preliminary data.</text>
</comment>
<dbReference type="PROSITE" id="PS50850">
    <property type="entry name" value="MFS"/>
    <property type="match status" value="1"/>
</dbReference>
<feature type="non-terminal residue" evidence="7">
    <location>
        <position position="261"/>
    </location>
</feature>
<feature type="transmembrane region" description="Helical" evidence="5">
    <location>
        <begin position="174"/>
        <end position="194"/>
    </location>
</feature>
<evidence type="ECO:0000313" key="7">
    <source>
        <dbReference type="EMBL" id="MBA0806513.1"/>
    </source>
</evidence>
<feature type="transmembrane region" description="Helical" evidence="5">
    <location>
        <begin position="52"/>
        <end position="76"/>
    </location>
</feature>
<dbReference type="OrthoDB" id="3936150at2759"/>
<dbReference type="SUPFAM" id="SSF103473">
    <property type="entry name" value="MFS general substrate transporter"/>
    <property type="match status" value="1"/>
</dbReference>
<evidence type="ECO:0000313" key="8">
    <source>
        <dbReference type="Proteomes" id="UP000593560"/>
    </source>
</evidence>
<dbReference type="PANTHER" id="PTHR24064">
    <property type="entry name" value="SOLUTE CARRIER FAMILY 22 MEMBER"/>
    <property type="match status" value="1"/>
</dbReference>
<feature type="transmembrane region" description="Helical" evidence="5">
    <location>
        <begin position="88"/>
        <end position="111"/>
    </location>
</feature>
<reference evidence="7 8" key="1">
    <citation type="journal article" date="2019" name="Genome Biol. Evol.">
        <title>Insights into the evolution of the New World diploid cottons (Gossypium, subgenus Houzingenia) based on genome sequencing.</title>
        <authorList>
            <person name="Grover C.E."/>
            <person name="Arick M.A. 2nd"/>
            <person name="Thrash A."/>
            <person name="Conover J.L."/>
            <person name="Sanders W.S."/>
            <person name="Peterson D.G."/>
            <person name="Frelichowski J.E."/>
            <person name="Scheffler J.A."/>
            <person name="Scheffler B.E."/>
            <person name="Wendel J.F."/>
        </authorList>
    </citation>
    <scope>NUCLEOTIDE SEQUENCE [LARGE SCALE GENOMIC DNA]</scope>
    <source>
        <strain evidence="7">0</strain>
        <tissue evidence="7">Leaf</tissue>
    </source>
</reference>
<evidence type="ECO:0000256" key="3">
    <source>
        <dbReference type="ARBA" id="ARBA00022989"/>
    </source>
</evidence>
<evidence type="ECO:0000259" key="6">
    <source>
        <dbReference type="PROSITE" id="PS50850"/>
    </source>
</evidence>
<keyword evidence="8" id="KW-1185">Reference proteome</keyword>
<organism evidence="7 8">
    <name type="scientific">Gossypium harknessii</name>
    <dbReference type="NCBI Taxonomy" id="34285"/>
    <lineage>
        <taxon>Eukaryota</taxon>
        <taxon>Viridiplantae</taxon>
        <taxon>Streptophyta</taxon>
        <taxon>Embryophyta</taxon>
        <taxon>Tracheophyta</taxon>
        <taxon>Spermatophyta</taxon>
        <taxon>Magnoliopsida</taxon>
        <taxon>eudicotyledons</taxon>
        <taxon>Gunneridae</taxon>
        <taxon>Pentapetalae</taxon>
        <taxon>rosids</taxon>
        <taxon>malvids</taxon>
        <taxon>Malvales</taxon>
        <taxon>Malvaceae</taxon>
        <taxon>Malvoideae</taxon>
        <taxon>Gossypium</taxon>
    </lineage>
</organism>
<dbReference type="Gene3D" id="1.20.1250.20">
    <property type="entry name" value="MFS general substrate transporter like domains"/>
    <property type="match status" value="1"/>
</dbReference>
<keyword evidence="2 5" id="KW-0812">Transmembrane</keyword>
<evidence type="ECO:0000256" key="4">
    <source>
        <dbReference type="ARBA" id="ARBA00023136"/>
    </source>
</evidence>
<dbReference type="InterPro" id="IPR036259">
    <property type="entry name" value="MFS_trans_sf"/>
</dbReference>
<dbReference type="Pfam" id="PF00083">
    <property type="entry name" value="Sugar_tr"/>
    <property type="match status" value="1"/>
</dbReference>
<dbReference type="Proteomes" id="UP000593560">
    <property type="component" value="Unassembled WGS sequence"/>
</dbReference>
<dbReference type="InterPro" id="IPR005828">
    <property type="entry name" value="MFS_sugar_transport-like"/>
</dbReference>
<dbReference type="AlphaFoldDB" id="A0A7J9H9J4"/>